<evidence type="ECO:0000313" key="2">
    <source>
        <dbReference type="EMBL" id="PDO10037.1"/>
    </source>
</evidence>
<keyword evidence="1" id="KW-0472">Membrane</keyword>
<reference evidence="2 3" key="1">
    <citation type="submission" date="2016-12" db="EMBL/GenBank/DDBJ databases">
        <title>Candidatus Reconcilibacillus cellulovorans genome.</title>
        <authorList>
            <person name="Kolinko S."/>
            <person name="Wu Y.-W."/>
            <person name="Tachea F."/>
            <person name="Denzel E."/>
            <person name="Hiras J."/>
            <person name="Baecker N."/>
            <person name="Chan L.J."/>
            <person name="Eichorst S.A."/>
            <person name="Frey D."/>
            <person name="Adams P.D."/>
            <person name="Pray T."/>
            <person name="Tanjore D."/>
            <person name="Petzold C.J."/>
            <person name="Gladden J.M."/>
            <person name="Simmons B.A."/>
            <person name="Singer S.W."/>
        </authorList>
    </citation>
    <scope>NUCLEOTIDE SEQUENCE [LARGE SCALE GENOMIC DNA]</scope>
    <source>
        <strain evidence="2">JTherm</strain>
    </source>
</reference>
<dbReference type="EMBL" id="MOXJ01000021">
    <property type="protein sequence ID" value="PDO10037.1"/>
    <property type="molecule type" value="Genomic_DNA"/>
</dbReference>
<feature type="transmembrane region" description="Helical" evidence="1">
    <location>
        <begin position="37"/>
        <end position="57"/>
    </location>
</feature>
<comment type="caution">
    <text evidence="2">The sequence shown here is derived from an EMBL/GenBank/DDBJ whole genome shotgun (WGS) entry which is preliminary data.</text>
</comment>
<dbReference type="InterPro" id="IPR025576">
    <property type="entry name" value="YwiC"/>
</dbReference>
<dbReference type="Pfam" id="PF14256">
    <property type="entry name" value="YwiC"/>
    <property type="match status" value="1"/>
</dbReference>
<name>A0A2A6DZV6_9BACL</name>
<evidence type="ECO:0000313" key="3">
    <source>
        <dbReference type="Proteomes" id="UP000243688"/>
    </source>
</evidence>
<dbReference type="Proteomes" id="UP000243688">
    <property type="component" value="Unassembled WGS sequence"/>
</dbReference>
<sequence>MSASRRAYVPKQHGAWAMLAVPFWFGMIASGPKPVHALLFAVWLSAYLLSYPLLQWVRTGKKSLYGRPTFVYAALLAASGSALAAVRPDLARWLPAFAPLFLVNVAYAAKNRERAFWNDIAAVVQFSLIVFVAYDAGGGRDWPLAGELFGLSVLYFAGTVFFVKTIIRERHNRRFYRLSVAYHAAVVAVAAVWFPPGMLPPLVVLLVRAAWTPRTRLTVKQTGMLEIAYSVLVSVFAGAIYG</sequence>
<proteinExistence type="predicted"/>
<organism evidence="2 3">
    <name type="scientific">Candidatus Reconcilbacillus cellulovorans</name>
    <dbReference type="NCBI Taxonomy" id="1906605"/>
    <lineage>
        <taxon>Bacteria</taxon>
        <taxon>Bacillati</taxon>
        <taxon>Bacillota</taxon>
        <taxon>Bacilli</taxon>
        <taxon>Bacillales</taxon>
        <taxon>Paenibacillaceae</taxon>
        <taxon>Candidatus Reconcilbacillus</taxon>
    </lineage>
</organism>
<protein>
    <recommendedName>
        <fullName evidence="4">YwiC-like protein</fullName>
    </recommendedName>
</protein>
<evidence type="ECO:0000256" key="1">
    <source>
        <dbReference type="SAM" id="Phobius"/>
    </source>
</evidence>
<feature type="transmembrane region" description="Helical" evidence="1">
    <location>
        <begin position="142"/>
        <end position="163"/>
    </location>
</feature>
<dbReference type="AlphaFoldDB" id="A0A2A6DZV6"/>
<feature type="transmembrane region" description="Helical" evidence="1">
    <location>
        <begin position="116"/>
        <end position="136"/>
    </location>
</feature>
<evidence type="ECO:0008006" key="4">
    <source>
        <dbReference type="Google" id="ProtNLM"/>
    </source>
</evidence>
<feature type="transmembrane region" description="Helical" evidence="1">
    <location>
        <begin position="92"/>
        <end position="109"/>
    </location>
</feature>
<feature type="transmembrane region" description="Helical" evidence="1">
    <location>
        <begin position="223"/>
        <end position="241"/>
    </location>
</feature>
<feature type="transmembrane region" description="Helical" evidence="1">
    <location>
        <begin position="69"/>
        <end position="86"/>
    </location>
</feature>
<accession>A0A2A6DZV6</accession>
<keyword evidence="1" id="KW-1133">Transmembrane helix</keyword>
<gene>
    <name evidence="2" type="ORF">BLM47_09525</name>
</gene>
<keyword evidence="1" id="KW-0812">Transmembrane</keyword>
<feature type="transmembrane region" description="Helical" evidence="1">
    <location>
        <begin position="12"/>
        <end position="31"/>
    </location>
</feature>